<dbReference type="EMBL" id="JACHHB010000012">
    <property type="protein sequence ID" value="MBB5174393.1"/>
    <property type="molecule type" value="Genomic_DNA"/>
</dbReference>
<sequence length="196" mass="23243">MAVEINLLPEEQRNKSTLKRFLILLIAFLIAFALSVWLYGQHLEQEAREWRQQADHLWTSYDERAQDIEKWRSSDIHQWSQYVDEVEEGLFPFSEVFSDIDAYLPDEAVVTEIHYGYPEELFLSIDFETIDAIAVYQEEWQDTSYIDEVWLERIDSEFSDDLSLYGDEDILPKYRANLTLMFSEGVTSDEEEDEND</sequence>
<dbReference type="Proteomes" id="UP000551878">
    <property type="component" value="Unassembled WGS sequence"/>
</dbReference>
<gene>
    <name evidence="2" type="ORF">HNQ41_002608</name>
</gene>
<name>A0A840QSV7_9BACI</name>
<protein>
    <submittedName>
        <fullName evidence="2">Type IV pilus assembly protein PilN</fullName>
    </submittedName>
</protein>
<accession>A0A840QSV7</accession>
<evidence type="ECO:0000313" key="2">
    <source>
        <dbReference type="EMBL" id="MBB5174393.1"/>
    </source>
</evidence>
<feature type="transmembrane region" description="Helical" evidence="1">
    <location>
        <begin position="21"/>
        <end position="40"/>
    </location>
</feature>
<comment type="caution">
    <text evidence="2">The sequence shown here is derived from an EMBL/GenBank/DDBJ whole genome shotgun (WGS) entry which is preliminary data.</text>
</comment>
<reference evidence="2 3" key="1">
    <citation type="submission" date="2020-08" db="EMBL/GenBank/DDBJ databases">
        <title>Genomic Encyclopedia of Type Strains, Phase IV (KMG-IV): sequencing the most valuable type-strain genomes for metagenomic binning, comparative biology and taxonomic classification.</title>
        <authorList>
            <person name="Goeker M."/>
        </authorList>
    </citation>
    <scope>NUCLEOTIDE SEQUENCE [LARGE SCALE GENOMIC DNA]</scope>
    <source>
        <strain evidence="2 3">DSM 24696</strain>
    </source>
</reference>
<keyword evidence="1" id="KW-0472">Membrane</keyword>
<organism evidence="2 3">
    <name type="scientific">Texcoconibacillus texcoconensis</name>
    <dbReference type="NCBI Taxonomy" id="1095777"/>
    <lineage>
        <taxon>Bacteria</taxon>
        <taxon>Bacillati</taxon>
        <taxon>Bacillota</taxon>
        <taxon>Bacilli</taxon>
        <taxon>Bacillales</taxon>
        <taxon>Bacillaceae</taxon>
        <taxon>Texcoconibacillus</taxon>
    </lineage>
</organism>
<evidence type="ECO:0000256" key="1">
    <source>
        <dbReference type="SAM" id="Phobius"/>
    </source>
</evidence>
<dbReference type="RefSeq" id="WP_184664816.1">
    <property type="nucleotide sequence ID" value="NZ_JACHHB010000012.1"/>
</dbReference>
<keyword evidence="3" id="KW-1185">Reference proteome</keyword>
<evidence type="ECO:0000313" key="3">
    <source>
        <dbReference type="Proteomes" id="UP000551878"/>
    </source>
</evidence>
<dbReference type="AlphaFoldDB" id="A0A840QSV7"/>
<keyword evidence="1" id="KW-0812">Transmembrane</keyword>
<proteinExistence type="predicted"/>
<keyword evidence="1" id="KW-1133">Transmembrane helix</keyword>